<evidence type="ECO:0000313" key="2">
    <source>
        <dbReference type="EMBL" id="HIU32968.1"/>
    </source>
</evidence>
<dbReference type="InterPro" id="IPR008319">
    <property type="entry name" value="GyrI-like_CCH_Lin2189-like"/>
</dbReference>
<dbReference type="AlphaFoldDB" id="A0A9D1LA35"/>
<dbReference type="Pfam" id="PF06445">
    <property type="entry name" value="GyrI-like"/>
    <property type="match status" value="1"/>
</dbReference>
<reference evidence="2" key="1">
    <citation type="submission" date="2020-10" db="EMBL/GenBank/DDBJ databases">
        <authorList>
            <person name="Gilroy R."/>
        </authorList>
    </citation>
    <scope>NUCLEOTIDE SEQUENCE</scope>
    <source>
        <strain evidence="2">ChiHcec3-11533</strain>
    </source>
</reference>
<dbReference type="Proteomes" id="UP000824072">
    <property type="component" value="Unassembled WGS sequence"/>
</dbReference>
<evidence type="ECO:0000259" key="1">
    <source>
        <dbReference type="Pfam" id="PF06445"/>
    </source>
</evidence>
<dbReference type="EMBL" id="DVMU01000006">
    <property type="protein sequence ID" value="HIU32968.1"/>
    <property type="molecule type" value="Genomic_DNA"/>
</dbReference>
<sequence length="215" mass="24603">MPFDYKRAYPEYYLPPKTPQILEIPPMNFLAVRGSGNPNEEGGDYRESIGLVYAVAYTLRMSARAGHGIEGFFNYVVPPLEGLWRQQGNTAIDLAHKESFQWISMIRLPEFVTERELEWAVREASQRKKRYFSKVQWFSYSEGLCVQCLHVGPYDAEPATIAAMEAYALLQGCALDLSGIRQHHEIYLSDARRCKAENLKTVIRLPIRQPPKCAN</sequence>
<dbReference type="Gene3D" id="3.20.80.10">
    <property type="entry name" value="Regulatory factor, effector binding domain"/>
    <property type="match status" value="1"/>
</dbReference>
<feature type="domain" description="GyrI-like small molecule binding" evidence="1">
    <location>
        <begin position="18"/>
        <end position="208"/>
    </location>
</feature>
<comment type="caution">
    <text evidence="2">The sequence shown here is derived from an EMBL/GenBank/DDBJ whole genome shotgun (WGS) entry which is preliminary data.</text>
</comment>
<accession>A0A9D1LA35</accession>
<evidence type="ECO:0000313" key="3">
    <source>
        <dbReference type="Proteomes" id="UP000824072"/>
    </source>
</evidence>
<dbReference type="InterPro" id="IPR011256">
    <property type="entry name" value="Reg_factor_effector_dom_sf"/>
</dbReference>
<dbReference type="PIRSF" id="PIRSF031644">
    <property type="entry name" value="UCP031644"/>
    <property type="match status" value="1"/>
</dbReference>
<name>A0A9D1LA35_9FIRM</name>
<protein>
    <submittedName>
        <fullName evidence="2">GyrI-like domain-containing protein</fullName>
    </submittedName>
</protein>
<organism evidence="2 3">
    <name type="scientific">Candidatus Pullichristensenella excrementigallinarum</name>
    <dbReference type="NCBI Taxonomy" id="2840907"/>
    <lineage>
        <taxon>Bacteria</taxon>
        <taxon>Bacillati</taxon>
        <taxon>Bacillota</taxon>
        <taxon>Clostridia</taxon>
        <taxon>Candidatus Pullichristensenella</taxon>
    </lineage>
</organism>
<proteinExistence type="predicted"/>
<dbReference type="InterPro" id="IPR029442">
    <property type="entry name" value="GyrI-like"/>
</dbReference>
<reference evidence="2" key="2">
    <citation type="journal article" date="2021" name="PeerJ">
        <title>Extensive microbial diversity within the chicken gut microbiome revealed by metagenomics and culture.</title>
        <authorList>
            <person name="Gilroy R."/>
            <person name="Ravi A."/>
            <person name="Getino M."/>
            <person name="Pursley I."/>
            <person name="Horton D.L."/>
            <person name="Alikhan N.F."/>
            <person name="Baker D."/>
            <person name="Gharbi K."/>
            <person name="Hall N."/>
            <person name="Watson M."/>
            <person name="Adriaenssens E.M."/>
            <person name="Foster-Nyarko E."/>
            <person name="Jarju S."/>
            <person name="Secka A."/>
            <person name="Antonio M."/>
            <person name="Oren A."/>
            <person name="Chaudhuri R.R."/>
            <person name="La Ragione R."/>
            <person name="Hildebrand F."/>
            <person name="Pallen M.J."/>
        </authorList>
    </citation>
    <scope>NUCLEOTIDE SEQUENCE</scope>
    <source>
        <strain evidence="2">ChiHcec3-11533</strain>
    </source>
</reference>
<gene>
    <name evidence="2" type="ORF">IAB02_00255</name>
</gene>